<keyword evidence="1" id="KW-0812">Transmembrane</keyword>
<name>A0A8E2B1V7_9PSEU</name>
<comment type="caution">
    <text evidence="2">The sequence shown here is derived from an EMBL/GenBank/DDBJ whole genome shotgun (WGS) entry which is preliminary data.</text>
</comment>
<feature type="transmembrane region" description="Helical" evidence="1">
    <location>
        <begin position="35"/>
        <end position="53"/>
    </location>
</feature>
<dbReference type="Proteomes" id="UP000550260">
    <property type="component" value="Unassembled WGS sequence"/>
</dbReference>
<sequence length="74" mass="7247">MVGTVLNAAFITLGVMLGSSGGASLIEPYGLRAPIVLGAAMAVAAILTILPALRRGAAQPVPRAPEVCCASTAG</sequence>
<dbReference type="AlphaFoldDB" id="A0A8E2B1V7"/>
<proteinExistence type="predicted"/>
<keyword evidence="1" id="KW-0472">Membrane</keyword>
<evidence type="ECO:0000256" key="1">
    <source>
        <dbReference type="SAM" id="Phobius"/>
    </source>
</evidence>
<reference evidence="2 3" key="1">
    <citation type="submission" date="2020-08" db="EMBL/GenBank/DDBJ databases">
        <title>Amycolatopsis echigonensis JCM 21831.</title>
        <authorList>
            <person name="Tedsree N."/>
            <person name="Kuncharoen N."/>
            <person name="Likhitwitayawuid K."/>
            <person name="Tanasupawat S."/>
        </authorList>
    </citation>
    <scope>NUCLEOTIDE SEQUENCE [LARGE SCALE GENOMIC DNA]</scope>
    <source>
        <strain evidence="2 3">JCM 21831</strain>
    </source>
</reference>
<evidence type="ECO:0000313" key="2">
    <source>
        <dbReference type="EMBL" id="MBB2500204.1"/>
    </source>
</evidence>
<protein>
    <submittedName>
        <fullName evidence="2">Uncharacterized protein</fullName>
    </submittedName>
</protein>
<gene>
    <name evidence="2" type="ORF">H5411_13850</name>
</gene>
<dbReference type="SUPFAM" id="SSF103473">
    <property type="entry name" value="MFS general substrate transporter"/>
    <property type="match status" value="1"/>
</dbReference>
<organism evidence="2 3">
    <name type="scientific">Amycolatopsis echigonensis</name>
    <dbReference type="NCBI Taxonomy" id="2576905"/>
    <lineage>
        <taxon>Bacteria</taxon>
        <taxon>Bacillati</taxon>
        <taxon>Actinomycetota</taxon>
        <taxon>Actinomycetes</taxon>
        <taxon>Pseudonocardiales</taxon>
        <taxon>Pseudonocardiaceae</taxon>
        <taxon>Amycolatopsis</taxon>
    </lineage>
</organism>
<accession>A0A8E2B1V7</accession>
<dbReference type="InterPro" id="IPR036259">
    <property type="entry name" value="MFS_trans_sf"/>
</dbReference>
<dbReference type="RefSeq" id="WP_183123992.1">
    <property type="nucleotide sequence ID" value="NZ_JACJHR010000016.1"/>
</dbReference>
<keyword evidence="1" id="KW-1133">Transmembrane helix</keyword>
<evidence type="ECO:0000313" key="3">
    <source>
        <dbReference type="Proteomes" id="UP000550260"/>
    </source>
</evidence>
<dbReference type="EMBL" id="JACJHR010000016">
    <property type="protein sequence ID" value="MBB2500204.1"/>
    <property type="molecule type" value="Genomic_DNA"/>
</dbReference>